<dbReference type="HOGENOM" id="CLU_2155823_0_0_10"/>
<evidence type="ECO:0000313" key="1">
    <source>
        <dbReference type="EMBL" id="AEV33026.1"/>
    </source>
</evidence>
<gene>
    <name evidence="1" type="ordered locus">Oweho_2050</name>
</gene>
<dbReference type="STRING" id="926562.Oweho_2050"/>
<dbReference type="RefSeq" id="WP_014202376.1">
    <property type="nucleotide sequence ID" value="NC_016599.1"/>
</dbReference>
<sequence length="111" mass="12690">MKLDPPRHDPYSTLEQTKRLLEEKGYTNCFQLSSDGDHIEDKNGHQFGINDVALNGTYRFVNKDNEAEYEVLYALSTNTGVDGFLQDGFGKNSSESINNFLQRVENQEQPR</sequence>
<dbReference type="Proteomes" id="UP000005631">
    <property type="component" value="Chromosome"/>
</dbReference>
<dbReference type="KEGG" id="oho:Oweho_2050"/>
<proteinExistence type="predicted"/>
<accession>G8R3H0</accession>
<dbReference type="AlphaFoldDB" id="G8R3H0"/>
<organism evidence="1 2">
    <name type="scientific">Owenweeksia hongkongensis (strain DSM 17368 / CIP 108786 / JCM 12287 / NRRL B-23963 / UST20020801)</name>
    <dbReference type="NCBI Taxonomy" id="926562"/>
    <lineage>
        <taxon>Bacteria</taxon>
        <taxon>Pseudomonadati</taxon>
        <taxon>Bacteroidota</taxon>
        <taxon>Flavobacteriia</taxon>
        <taxon>Flavobacteriales</taxon>
        <taxon>Owenweeksiaceae</taxon>
        <taxon>Owenweeksia</taxon>
    </lineage>
</organism>
<protein>
    <recommendedName>
        <fullName evidence="3">Phosphoribosylpyrophosphate synthetase</fullName>
    </recommendedName>
</protein>
<keyword evidence="2" id="KW-1185">Reference proteome</keyword>
<evidence type="ECO:0008006" key="3">
    <source>
        <dbReference type="Google" id="ProtNLM"/>
    </source>
</evidence>
<dbReference type="OrthoDB" id="8418771at2"/>
<reference evidence="1 2" key="1">
    <citation type="journal article" date="2012" name="Stand. Genomic Sci.">
        <title>Genome sequence of the orange-pigmented seawater bacterium Owenweeksia hongkongensis type strain (UST20020801(T)).</title>
        <authorList>
            <person name="Riedel T."/>
            <person name="Held B."/>
            <person name="Nolan M."/>
            <person name="Lucas S."/>
            <person name="Lapidus A."/>
            <person name="Tice H."/>
            <person name="Del Rio T.G."/>
            <person name="Cheng J.F."/>
            <person name="Han C."/>
            <person name="Tapia R."/>
            <person name="Goodwin L.A."/>
            <person name="Pitluck S."/>
            <person name="Liolios K."/>
            <person name="Mavromatis K."/>
            <person name="Pagani I."/>
            <person name="Ivanova N."/>
            <person name="Mikhailova N."/>
            <person name="Pati A."/>
            <person name="Chen A."/>
            <person name="Palaniappan K."/>
            <person name="Rohde M."/>
            <person name="Tindall B.J."/>
            <person name="Detter J.C."/>
            <person name="Goker M."/>
            <person name="Woyke T."/>
            <person name="Bristow J."/>
            <person name="Eisen J.A."/>
            <person name="Markowitz V."/>
            <person name="Hugenholtz P."/>
            <person name="Klenk H.P."/>
            <person name="Kyrpides N.C."/>
        </authorList>
    </citation>
    <scope>NUCLEOTIDE SEQUENCE</scope>
    <source>
        <strain evidence="2">DSM 17368 / JCM 12287 / NRRL B-23963</strain>
    </source>
</reference>
<evidence type="ECO:0000313" key="2">
    <source>
        <dbReference type="Proteomes" id="UP000005631"/>
    </source>
</evidence>
<name>G8R3H0_OWEHD</name>
<dbReference type="EMBL" id="CP003156">
    <property type="protein sequence ID" value="AEV33026.1"/>
    <property type="molecule type" value="Genomic_DNA"/>
</dbReference>